<dbReference type="InterPro" id="IPR029032">
    <property type="entry name" value="AhpD-like"/>
</dbReference>
<dbReference type="OrthoDB" id="9801997at2"/>
<protein>
    <submittedName>
        <fullName evidence="2">Alkylhydroperoxidase AhpD family core domain-containing protein</fullName>
    </submittedName>
</protein>
<accession>A0A1I4FA47</accession>
<keyword evidence="3" id="KW-1185">Reference proteome</keyword>
<sequence length="160" mass="17053">MSEVTLHDEAGFSYDTFRNSVPAAHAALLALGEAVDEAGLDKRLSEIVKIRVSQINGCAFCVGFHLDTARRLGIADPILDAIAVWRDSPVFSARERTALAWAEHLTRMADGAAPSHSAEPPSALLSRDETLLLTVAIAAINAWNLIAGGLHFSPLAQRAA</sequence>
<dbReference type="NCBIfam" id="TIGR00778">
    <property type="entry name" value="ahpD_dom"/>
    <property type="match status" value="1"/>
</dbReference>
<dbReference type="GO" id="GO:0051920">
    <property type="term" value="F:peroxiredoxin activity"/>
    <property type="evidence" value="ECO:0007669"/>
    <property type="project" value="InterPro"/>
</dbReference>
<dbReference type="EMBL" id="FOTK01000001">
    <property type="protein sequence ID" value="SFL14754.1"/>
    <property type="molecule type" value="Genomic_DNA"/>
</dbReference>
<dbReference type="RefSeq" id="WP_092036297.1">
    <property type="nucleotide sequence ID" value="NZ_FOTK01000001.1"/>
</dbReference>
<name>A0A1I4FA47_9HYPH</name>
<keyword evidence="2" id="KW-0575">Peroxidase</keyword>
<gene>
    <name evidence="2" type="ORF">SAMN05192568_1001189</name>
</gene>
<dbReference type="Proteomes" id="UP000199048">
    <property type="component" value="Unassembled WGS sequence"/>
</dbReference>
<dbReference type="PANTHER" id="PTHR35446:SF2">
    <property type="entry name" value="CARBOXYMUCONOLACTONE DECARBOXYLASE-LIKE DOMAIN-CONTAINING PROTEIN"/>
    <property type="match status" value="1"/>
</dbReference>
<keyword evidence="2" id="KW-0560">Oxidoreductase</keyword>
<dbReference type="InterPro" id="IPR003779">
    <property type="entry name" value="CMD-like"/>
</dbReference>
<dbReference type="InterPro" id="IPR004675">
    <property type="entry name" value="AhpD_core"/>
</dbReference>
<evidence type="ECO:0000313" key="3">
    <source>
        <dbReference type="Proteomes" id="UP000199048"/>
    </source>
</evidence>
<dbReference type="PANTHER" id="PTHR35446">
    <property type="entry name" value="SI:CH211-175M2.5"/>
    <property type="match status" value="1"/>
</dbReference>
<evidence type="ECO:0000259" key="1">
    <source>
        <dbReference type="Pfam" id="PF02627"/>
    </source>
</evidence>
<dbReference type="AlphaFoldDB" id="A0A1I4FA47"/>
<dbReference type="Gene3D" id="1.20.1290.10">
    <property type="entry name" value="AhpD-like"/>
    <property type="match status" value="1"/>
</dbReference>
<dbReference type="Pfam" id="PF02627">
    <property type="entry name" value="CMD"/>
    <property type="match status" value="1"/>
</dbReference>
<evidence type="ECO:0000313" key="2">
    <source>
        <dbReference type="EMBL" id="SFL14754.1"/>
    </source>
</evidence>
<reference evidence="3" key="1">
    <citation type="submission" date="2016-10" db="EMBL/GenBank/DDBJ databases">
        <authorList>
            <person name="Varghese N."/>
            <person name="Submissions S."/>
        </authorList>
    </citation>
    <scope>NUCLEOTIDE SEQUENCE [LARGE SCALE GENOMIC DNA]</scope>
    <source>
        <strain evidence="3">BL36</strain>
    </source>
</reference>
<dbReference type="STRING" id="582667.SAMN05192568_1001189"/>
<proteinExistence type="predicted"/>
<dbReference type="SUPFAM" id="SSF69118">
    <property type="entry name" value="AhpD-like"/>
    <property type="match status" value="1"/>
</dbReference>
<feature type="domain" description="Carboxymuconolactone decarboxylase-like" evidence="1">
    <location>
        <begin position="22"/>
        <end position="103"/>
    </location>
</feature>
<organism evidence="2 3">
    <name type="scientific">Methylobacterium pseudosasicola</name>
    <dbReference type="NCBI Taxonomy" id="582667"/>
    <lineage>
        <taxon>Bacteria</taxon>
        <taxon>Pseudomonadati</taxon>
        <taxon>Pseudomonadota</taxon>
        <taxon>Alphaproteobacteria</taxon>
        <taxon>Hyphomicrobiales</taxon>
        <taxon>Methylobacteriaceae</taxon>
        <taxon>Methylobacterium</taxon>
    </lineage>
</organism>